<dbReference type="EC" id="2.4.-.-" evidence="6"/>
<evidence type="ECO:0000313" key="5">
    <source>
        <dbReference type="EMBL" id="MBN8251799.1"/>
    </source>
</evidence>
<dbReference type="PANTHER" id="PTHR43630">
    <property type="entry name" value="POLY-BETA-1,6-N-ACETYL-D-GLUCOSAMINE SYNTHASE"/>
    <property type="match status" value="1"/>
</dbReference>
<reference evidence="5" key="1">
    <citation type="submission" date="2020-12" db="EMBL/GenBank/DDBJ databases">
        <title>PHA producing bacteria isolated from mangrove.</title>
        <authorList>
            <person name="Zheng W."/>
            <person name="Yu S."/>
            <person name="Huang Y."/>
        </authorList>
    </citation>
    <scope>NUCLEOTIDE SEQUENCE</scope>
    <source>
        <strain evidence="5">GN22-4</strain>
    </source>
</reference>
<protein>
    <submittedName>
        <fullName evidence="5">Glycosyltransferase family 2 protein</fullName>
        <ecNumber evidence="6">2.4.-.-</ecNumber>
    </submittedName>
</protein>
<evidence type="ECO:0000313" key="6">
    <source>
        <dbReference type="EMBL" id="MDW8518509.1"/>
    </source>
</evidence>
<accession>A0A8I1MFH6</accession>
<name>A0A8I1MFH6_9BACI</name>
<dbReference type="CDD" id="cd00761">
    <property type="entry name" value="Glyco_tranf_GTA_type"/>
    <property type="match status" value="1"/>
</dbReference>
<dbReference type="Proteomes" id="UP001284771">
    <property type="component" value="Unassembled WGS sequence"/>
</dbReference>
<dbReference type="Proteomes" id="UP000664578">
    <property type="component" value="Unassembled WGS sequence"/>
</dbReference>
<dbReference type="GeneID" id="93683088"/>
<evidence type="ECO:0000313" key="7">
    <source>
        <dbReference type="Proteomes" id="UP000664578"/>
    </source>
</evidence>
<reference evidence="8" key="2">
    <citation type="submission" date="2023-07" db="EMBL/GenBank/DDBJ databases">
        <title>Draft genomic sequences of Priestia flexa CCM isolated from the soil of an abandoned mine contaminated by free cyanide in the high Andean zone of Tacna, Peru.</title>
        <authorList>
            <person name="Caceda Quiroz C.J."/>
            <person name="Maraza Chooque G.J."/>
            <person name="Fora Quispe G.L."/>
            <person name="Carpio Mamani M."/>
        </authorList>
    </citation>
    <scope>NUCLEOTIDE SEQUENCE [LARGE SCALE GENOMIC DNA]</scope>
    <source>
        <strain evidence="8">CCM</strain>
    </source>
</reference>
<dbReference type="InterPro" id="IPR001173">
    <property type="entry name" value="Glyco_trans_2-like"/>
</dbReference>
<keyword evidence="2 6" id="KW-0328">Glycosyltransferase</keyword>
<dbReference type="InterPro" id="IPR029044">
    <property type="entry name" value="Nucleotide-diphossugar_trans"/>
</dbReference>
<evidence type="ECO:0000256" key="3">
    <source>
        <dbReference type="ARBA" id="ARBA00022679"/>
    </source>
</evidence>
<dbReference type="SUPFAM" id="SSF53448">
    <property type="entry name" value="Nucleotide-diphospho-sugar transferases"/>
    <property type="match status" value="2"/>
</dbReference>
<proteinExistence type="inferred from homology"/>
<dbReference type="EMBL" id="JAWUZT010000118">
    <property type="protein sequence ID" value="MDW8518509.1"/>
    <property type="molecule type" value="Genomic_DNA"/>
</dbReference>
<organism evidence="5 7">
    <name type="scientific">Priestia flexa</name>
    <dbReference type="NCBI Taxonomy" id="86664"/>
    <lineage>
        <taxon>Bacteria</taxon>
        <taxon>Bacillati</taxon>
        <taxon>Bacillota</taxon>
        <taxon>Bacilli</taxon>
        <taxon>Bacillales</taxon>
        <taxon>Bacillaceae</taxon>
        <taxon>Priestia</taxon>
    </lineage>
</organism>
<gene>
    <name evidence="5" type="ORF">JF537_09420</name>
    <name evidence="6" type="ORF">RIB56_20605</name>
</gene>
<dbReference type="Gene3D" id="3.90.550.10">
    <property type="entry name" value="Spore Coat Polysaccharide Biosynthesis Protein SpsA, Chain A"/>
    <property type="match status" value="2"/>
</dbReference>
<dbReference type="EMBL" id="JAEMWV010000004">
    <property type="protein sequence ID" value="MBN8251799.1"/>
    <property type="molecule type" value="Genomic_DNA"/>
</dbReference>
<reference evidence="6" key="3">
    <citation type="submission" date="2024-05" db="EMBL/GenBank/DDBJ databases">
        <title>Draft genomic sequences of Priestia flexa CCM isolated from the soil of an abandoned mine contaminated by free cyanide in the high Andean zone of Tacna, Peru.</title>
        <authorList>
            <person name="Caceda Quiroz C.J."/>
            <person name="Maraza Chooque G.J."/>
            <person name="Fora Quispe G.L."/>
            <person name="Carpio Mamani M."/>
        </authorList>
    </citation>
    <scope>NUCLEOTIDE SEQUENCE</scope>
    <source>
        <strain evidence="6">CCM</strain>
    </source>
</reference>
<evidence type="ECO:0000256" key="1">
    <source>
        <dbReference type="ARBA" id="ARBA00006739"/>
    </source>
</evidence>
<dbReference type="RefSeq" id="WP_025910829.1">
    <property type="nucleotide sequence ID" value="NZ_CANLXW010000018.1"/>
</dbReference>
<dbReference type="AlphaFoldDB" id="A0A8I1MFH6"/>
<dbReference type="KEGG" id="bfx:BC359_08395"/>
<sequence length="475" mass="53833">MKKLSIILIVQNDEATIRQVIRSTRCLNPHEVIVLAKQSMDGSVLIAKEEGCIVKIENGEETAHELRMKITRMCKGDAFLYLDSDYMISEKQVKQFVQPLLFSHCDVVLNKWDEAFQHDFGRFEVMWSRVLHDMCNKPHYTNAYLSPPYAFTKEVYSQLSSAACTNPLALFVELQTNSFRTSHHLSITTFGEGKFAPGAFENKRAEYKERYKELLDNYIAKTEAVSKAMNRTDAYQPYENISKGWGKLSSFYKGKQLSVVIPVKNEAKTLQEVIKEVRKLEPLEVIVIVNGSTDESEQIAKNMGAKTIVYKNALGHDVGRTIGAEVAKGDIILFVDGDFSIKAYDLYPFARAIADGLDVALNKSEDEKSLSHSVQAWKFLLNEMNDRGDLWMSSLTAVPHAISKQAINKIGAHILSSPPMAMLKCFQNQLSIASVHDVNVNKQNRFRFHEYLPTNVINSTAELIIKEYMRAFYLS</sequence>
<dbReference type="GO" id="GO:0016757">
    <property type="term" value="F:glycosyltransferase activity"/>
    <property type="evidence" value="ECO:0007669"/>
    <property type="project" value="UniProtKB-KW"/>
</dbReference>
<evidence type="ECO:0000256" key="2">
    <source>
        <dbReference type="ARBA" id="ARBA00022676"/>
    </source>
</evidence>
<evidence type="ECO:0000313" key="8">
    <source>
        <dbReference type="Proteomes" id="UP001284771"/>
    </source>
</evidence>
<dbReference type="PANTHER" id="PTHR43630:SF1">
    <property type="entry name" value="POLY-BETA-1,6-N-ACETYL-D-GLUCOSAMINE SYNTHASE"/>
    <property type="match status" value="1"/>
</dbReference>
<feature type="domain" description="Glycosyltransferase 2-like" evidence="4">
    <location>
        <begin position="258"/>
        <end position="361"/>
    </location>
</feature>
<evidence type="ECO:0000259" key="4">
    <source>
        <dbReference type="Pfam" id="PF00535"/>
    </source>
</evidence>
<comment type="similarity">
    <text evidence="1">Belongs to the glycosyltransferase 2 family.</text>
</comment>
<keyword evidence="3 5" id="KW-0808">Transferase</keyword>
<feature type="domain" description="Glycosyltransferase 2-like" evidence="4">
    <location>
        <begin position="5"/>
        <end position="133"/>
    </location>
</feature>
<keyword evidence="8" id="KW-1185">Reference proteome</keyword>
<dbReference type="Pfam" id="PF00535">
    <property type="entry name" value="Glycos_transf_2"/>
    <property type="match status" value="2"/>
</dbReference>
<comment type="caution">
    <text evidence="5">The sequence shown here is derived from an EMBL/GenBank/DDBJ whole genome shotgun (WGS) entry which is preliminary data.</text>
</comment>